<accession>A0A9P4W783</accession>
<sequence>MAQAHTPLYQHLVSLAAQLFPKALEILENGSQYRFEDMFVLRDGRTLAPRQLVQVALFDNNIGKPVYAGVDNNGRIEHYQGEGDSEIVAPIEPEHIFPSTHRHIKPYRSPFSLATIKVGRSSHESARRSRVRRLELCIIHAFLVTGRAEAIINNSFIDLGTPEEFAALCGLVQTEHEKQGAKSARKASNAALQVAGDEDEKTEEEMGVGEAYVVAHDTQTGTIQQSEAPGGSIHTSPSKRKVSSANDTDDPREDMEYIPPAKGKESQARHDQDFSESNMVNQFGARLRSQDLEIESLKNEVALWKHKYEEAAIWKDKYEKLKAMFNDLTKND</sequence>
<reference evidence="3" key="1">
    <citation type="submission" date="2019-04" db="EMBL/GenBank/DDBJ databases">
        <title>Sequencing of skin fungus with MAO and IRED activity.</title>
        <authorList>
            <person name="Marsaioli A.J."/>
            <person name="Bonatto J.M.C."/>
            <person name="Reis Junior O."/>
        </authorList>
    </citation>
    <scope>NUCLEOTIDE SEQUENCE</scope>
    <source>
        <strain evidence="3">30M1</strain>
    </source>
</reference>
<feature type="coiled-coil region" evidence="1">
    <location>
        <begin position="280"/>
        <end position="307"/>
    </location>
</feature>
<gene>
    <name evidence="3" type="ORF">E8E13_000652</name>
</gene>
<proteinExistence type="predicted"/>
<dbReference type="EMBL" id="SWKU01000009">
    <property type="protein sequence ID" value="KAF3003417.1"/>
    <property type="molecule type" value="Genomic_DNA"/>
</dbReference>
<keyword evidence="1" id="KW-0175">Coiled coil</keyword>
<evidence type="ECO:0000313" key="3">
    <source>
        <dbReference type="EMBL" id="KAF3003417.1"/>
    </source>
</evidence>
<name>A0A9P4W783_CURKU</name>
<evidence type="ECO:0000313" key="4">
    <source>
        <dbReference type="Proteomes" id="UP000801428"/>
    </source>
</evidence>
<protein>
    <submittedName>
        <fullName evidence="3">Uncharacterized protein</fullName>
    </submittedName>
</protein>
<organism evidence="3 4">
    <name type="scientific">Curvularia kusanoi</name>
    <name type="common">Cochliobolus kusanoi</name>
    <dbReference type="NCBI Taxonomy" id="90978"/>
    <lineage>
        <taxon>Eukaryota</taxon>
        <taxon>Fungi</taxon>
        <taxon>Dikarya</taxon>
        <taxon>Ascomycota</taxon>
        <taxon>Pezizomycotina</taxon>
        <taxon>Dothideomycetes</taxon>
        <taxon>Pleosporomycetidae</taxon>
        <taxon>Pleosporales</taxon>
        <taxon>Pleosporineae</taxon>
        <taxon>Pleosporaceae</taxon>
        <taxon>Curvularia</taxon>
    </lineage>
</organism>
<comment type="caution">
    <text evidence="3">The sequence shown here is derived from an EMBL/GenBank/DDBJ whole genome shotgun (WGS) entry which is preliminary data.</text>
</comment>
<feature type="region of interest" description="Disordered" evidence="2">
    <location>
        <begin position="222"/>
        <end position="273"/>
    </location>
</feature>
<evidence type="ECO:0000256" key="2">
    <source>
        <dbReference type="SAM" id="MobiDB-lite"/>
    </source>
</evidence>
<dbReference type="AlphaFoldDB" id="A0A9P4W783"/>
<evidence type="ECO:0000256" key="1">
    <source>
        <dbReference type="SAM" id="Coils"/>
    </source>
</evidence>
<keyword evidence="4" id="KW-1185">Reference proteome</keyword>
<feature type="compositionally biased region" description="Basic and acidic residues" evidence="2">
    <location>
        <begin position="262"/>
        <end position="273"/>
    </location>
</feature>
<dbReference type="Proteomes" id="UP000801428">
    <property type="component" value="Unassembled WGS sequence"/>
</dbReference>